<comment type="caution">
    <text evidence="1">The sequence shown here is derived from an EMBL/GenBank/DDBJ whole genome shotgun (WGS) entry which is preliminary data.</text>
</comment>
<sequence>MFNDVFKYYKARKPPPELCNVIDLEKVDETLVTRIPVSSECKTCPNSILGLSPTESWNIFEFRRISGLFVIRNPFTTHGQQDWIIRCLKNYPKKPNITNIDAHDLLNKDDTWWNTCFGIAPDNNLSSKLRWATLGYHHNWDTKQYAEESRTEMPKELVALTRYFAEVLGFNDFRAEAAIVNYYRMNSTLAGHTDHSEPYLEAPLFSISFGQTAIFLIGGHNREDPADAIFLRSGDVIVMSGDSRLRYHGVPKILLDDSTVWDSECYPNKEDWSRAQSYISQARINLNIRQVLKPGQISL</sequence>
<dbReference type="Proteomes" id="UP001239111">
    <property type="component" value="Chromosome 1"/>
</dbReference>
<name>A0ACC2PKY2_9HYME</name>
<evidence type="ECO:0000313" key="2">
    <source>
        <dbReference type="Proteomes" id="UP001239111"/>
    </source>
</evidence>
<keyword evidence="2" id="KW-1185">Reference proteome</keyword>
<evidence type="ECO:0000313" key="1">
    <source>
        <dbReference type="EMBL" id="KAJ8683471.1"/>
    </source>
</evidence>
<dbReference type="EMBL" id="CM056741">
    <property type="protein sequence ID" value="KAJ8683471.1"/>
    <property type="molecule type" value="Genomic_DNA"/>
</dbReference>
<accession>A0ACC2PKY2</accession>
<proteinExistence type="predicted"/>
<organism evidence="1 2">
    <name type="scientific">Eretmocerus hayati</name>
    <dbReference type="NCBI Taxonomy" id="131215"/>
    <lineage>
        <taxon>Eukaryota</taxon>
        <taxon>Metazoa</taxon>
        <taxon>Ecdysozoa</taxon>
        <taxon>Arthropoda</taxon>
        <taxon>Hexapoda</taxon>
        <taxon>Insecta</taxon>
        <taxon>Pterygota</taxon>
        <taxon>Neoptera</taxon>
        <taxon>Endopterygota</taxon>
        <taxon>Hymenoptera</taxon>
        <taxon>Apocrita</taxon>
        <taxon>Proctotrupomorpha</taxon>
        <taxon>Chalcidoidea</taxon>
        <taxon>Aphelinidae</taxon>
        <taxon>Aphelininae</taxon>
        <taxon>Eretmocerus</taxon>
    </lineage>
</organism>
<protein>
    <submittedName>
        <fullName evidence="1">Uncharacterized protein</fullName>
    </submittedName>
</protein>
<gene>
    <name evidence="1" type="ORF">QAD02_019263</name>
</gene>
<reference evidence="1" key="1">
    <citation type="submission" date="2023-04" db="EMBL/GenBank/DDBJ databases">
        <title>A chromosome-level genome assembly of the parasitoid wasp Eretmocerus hayati.</title>
        <authorList>
            <person name="Zhong Y."/>
            <person name="Liu S."/>
            <person name="Liu Y."/>
        </authorList>
    </citation>
    <scope>NUCLEOTIDE SEQUENCE</scope>
    <source>
        <strain evidence="1">ZJU_SS_LIU_2023</strain>
    </source>
</reference>